<gene>
    <name evidence="2" type="ORF">DEO72_LG8g2305</name>
</gene>
<accession>A0A4D6MRY7</accession>
<organism evidence="2 3">
    <name type="scientific">Vigna unguiculata</name>
    <name type="common">Cowpea</name>
    <dbReference type="NCBI Taxonomy" id="3917"/>
    <lineage>
        <taxon>Eukaryota</taxon>
        <taxon>Viridiplantae</taxon>
        <taxon>Streptophyta</taxon>
        <taxon>Embryophyta</taxon>
        <taxon>Tracheophyta</taxon>
        <taxon>Spermatophyta</taxon>
        <taxon>Magnoliopsida</taxon>
        <taxon>eudicotyledons</taxon>
        <taxon>Gunneridae</taxon>
        <taxon>Pentapetalae</taxon>
        <taxon>rosids</taxon>
        <taxon>fabids</taxon>
        <taxon>Fabales</taxon>
        <taxon>Fabaceae</taxon>
        <taxon>Papilionoideae</taxon>
        <taxon>50 kb inversion clade</taxon>
        <taxon>NPAAA clade</taxon>
        <taxon>indigoferoid/millettioid clade</taxon>
        <taxon>Phaseoleae</taxon>
        <taxon>Vigna</taxon>
    </lineage>
</organism>
<feature type="compositionally biased region" description="Polar residues" evidence="1">
    <location>
        <begin position="171"/>
        <end position="180"/>
    </location>
</feature>
<evidence type="ECO:0000256" key="1">
    <source>
        <dbReference type="SAM" id="MobiDB-lite"/>
    </source>
</evidence>
<evidence type="ECO:0000313" key="3">
    <source>
        <dbReference type="Proteomes" id="UP000501690"/>
    </source>
</evidence>
<proteinExistence type="predicted"/>
<keyword evidence="3" id="KW-1185">Reference proteome</keyword>
<dbReference type="Proteomes" id="UP000501690">
    <property type="component" value="Linkage Group LG8"/>
</dbReference>
<feature type="region of interest" description="Disordered" evidence="1">
    <location>
        <begin position="171"/>
        <end position="190"/>
    </location>
</feature>
<feature type="compositionally biased region" description="Polar residues" evidence="1">
    <location>
        <begin position="94"/>
        <end position="108"/>
    </location>
</feature>
<protein>
    <submittedName>
        <fullName evidence="2">Uncharacterized protein</fullName>
    </submittedName>
</protein>
<evidence type="ECO:0000313" key="2">
    <source>
        <dbReference type="EMBL" id="QCE04270.1"/>
    </source>
</evidence>
<feature type="compositionally biased region" description="Polar residues" evidence="1">
    <location>
        <begin position="22"/>
        <end position="36"/>
    </location>
</feature>
<reference evidence="2 3" key="1">
    <citation type="submission" date="2019-04" db="EMBL/GenBank/DDBJ databases">
        <title>An improved genome assembly and genetic linkage map for asparagus bean, Vigna unguiculata ssp. sesquipedialis.</title>
        <authorList>
            <person name="Xia Q."/>
            <person name="Zhang R."/>
            <person name="Dong Y."/>
        </authorList>
    </citation>
    <scope>NUCLEOTIDE SEQUENCE [LARGE SCALE GENOMIC DNA]</scope>
    <source>
        <tissue evidence="2">Leaf</tissue>
    </source>
</reference>
<name>A0A4D6MRY7_VIGUN</name>
<dbReference type="EMBL" id="CP039352">
    <property type="protein sequence ID" value="QCE04270.1"/>
    <property type="molecule type" value="Genomic_DNA"/>
</dbReference>
<dbReference type="AlphaFoldDB" id="A0A4D6MRY7"/>
<sequence>MCIRDRRFIAWKIGFQPLRSHQSHQVSSSKAASNTAPFLHPHSKSSPIDVEMLSQSRLVDDVLQREQRHRTQMCIRDRRFIAWKIGFQPLRSHQSHQVSSSKAASNTAPFLHPHSKSSPIDVEMLSQSRLVDDVLQREQRHRTQMCIRDRRFIAWKIGFQPLRSHQSHQVSSSKAASNTAPFLHPHSKSSPIDVEMLSQSRLVDDVLQREQRHRTQMCIRDRQESLFSRMTSHFHGESKFHPLCG</sequence>
<feature type="region of interest" description="Disordered" evidence="1">
    <location>
        <begin position="94"/>
        <end position="118"/>
    </location>
</feature>
<feature type="region of interest" description="Disordered" evidence="1">
    <location>
        <begin position="22"/>
        <end position="42"/>
    </location>
</feature>